<evidence type="ECO:0000313" key="2">
    <source>
        <dbReference type="EMBL" id="KAF9476857.1"/>
    </source>
</evidence>
<comment type="caution">
    <text evidence="2">The sequence shown here is derived from an EMBL/GenBank/DDBJ whole genome shotgun (WGS) entry which is preliminary data.</text>
</comment>
<gene>
    <name evidence="2" type="ORF">BDN70DRAFT_811532</name>
</gene>
<dbReference type="OrthoDB" id="2654851at2759"/>
<evidence type="ECO:0000313" key="3">
    <source>
        <dbReference type="Proteomes" id="UP000807469"/>
    </source>
</evidence>
<organism evidence="2 3">
    <name type="scientific">Pholiota conissans</name>
    <dbReference type="NCBI Taxonomy" id="109636"/>
    <lineage>
        <taxon>Eukaryota</taxon>
        <taxon>Fungi</taxon>
        <taxon>Dikarya</taxon>
        <taxon>Basidiomycota</taxon>
        <taxon>Agaricomycotina</taxon>
        <taxon>Agaricomycetes</taxon>
        <taxon>Agaricomycetidae</taxon>
        <taxon>Agaricales</taxon>
        <taxon>Agaricineae</taxon>
        <taxon>Strophariaceae</taxon>
        <taxon>Pholiota</taxon>
    </lineage>
</organism>
<dbReference type="EMBL" id="MU155279">
    <property type="protein sequence ID" value="KAF9476857.1"/>
    <property type="molecule type" value="Genomic_DNA"/>
</dbReference>
<dbReference type="Proteomes" id="UP000807469">
    <property type="component" value="Unassembled WGS sequence"/>
</dbReference>
<sequence length="303" mass="34302">MPIRLLCFEKQGTSLRISLVERGAIYARIAALSLAECEEQALKTNGDAFQLSERNTQYAILSHTWLSASLGEFTYNDWHSGSFDTEGPGYKKLLNFCKVAYSTHEVSYGWVDTVCINKESSSELDESIRSMYNWYQRAKVCLVYLAETETLSDMDLDPWFTRGWTLQELLAPRVVKFYSRNWRQFVVNSENDKENVEITKHIALATTITRLELYSISSISRKMELAAKRKVTREEDTAYSLMGLFDVSFSTAYGEGKTRAFSRLLQAILASSQSPLDLLNWGGSTSSLVTIRSGMLPASPEAY</sequence>
<dbReference type="PANTHER" id="PTHR10622:SF10">
    <property type="entry name" value="HET DOMAIN-CONTAINING PROTEIN"/>
    <property type="match status" value="1"/>
</dbReference>
<feature type="domain" description="Heterokaryon incompatibility" evidence="1">
    <location>
        <begin position="58"/>
        <end position="150"/>
    </location>
</feature>
<reference evidence="2" key="1">
    <citation type="submission" date="2020-11" db="EMBL/GenBank/DDBJ databases">
        <authorList>
            <consortium name="DOE Joint Genome Institute"/>
            <person name="Ahrendt S."/>
            <person name="Riley R."/>
            <person name="Andreopoulos W."/>
            <person name="Labutti K."/>
            <person name="Pangilinan J."/>
            <person name="Ruiz-Duenas F.J."/>
            <person name="Barrasa J.M."/>
            <person name="Sanchez-Garcia M."/>
            <person name="Camarero S."/>
            <person name="Miyauchi S."/>
            <person name="Serrano A."/>
            <person name="Linde D."/>
            <person name="Babiker R."/>
            <person name="Drula E."/>
            <person name="Ayuso-Fernandez I."/>
            <person name="Pacheco R."/>
            <person name="Padilla G."/>
            <person name="Ferreira P."/>
            <person name="Barriuso J."/>
            <person name="Kellner H."/>
            <person name="Castanera R."/>
            <person name="Alfaro M."/>
            <person name="Ramirez L."/>
            <person name="Pisabarro A.G."/>
            <person name="Kuo A."/>
            <person name="Tritt A."/>
            <person name="Lipzen A."/>
            <person name="He G."/>
            <person name="Yan M."/>
            <person name="Ng V."/>
            <person name="Cullen D."/>
            <person name="Martin F."/>
            <person name="Rosso M.-N."/>
            <person name="Henrissat B."/>
            <person name="Hibbett D."/>
            <person name="Martinez A.T."/>
            <person name="Grigoriev I.V."/>
        </authorList>
    </citation>
    <scope>NUCLEOTIDE SEQUENCE</scope>
    <source>
        <strain evidence="2">CIRM-BRFM 674</strain>
    </source>
</reference>
<feature type="non-terminal residue" evidence="2">
    <location>
        <position position="303"/>
    </location>
</feature>
<name>A0A9P6CS32_9AGAR</name>
<dbReference type="InterPro" id="IPR010730">
    <property type="entry name" value="HET"/>
</dbReference>
<dbReference type="AlphaFoldDB" id="A0A9P6CS32"/>
<proteinExistence type="predicted"/>
<protein>
    <recommendedName>
        <fullName evidence="1">Heterokaryon incompatibility domain-containing protein</fullName>
    </recommendedName>
</protein>
<accession>A0A9P6CS32</accession>
<evidence type="ECO:0000259" key="1">
    <source>
        <dbReference type="Pfam" id="PF06985"/>
    </source>
</evidence>
<dbReference type="Pfam" id="PF06985">
    <property type="entry name" value="HET"/>
    <property type="match status" value="1"/>
</dbReference>
<keyword evidence="3" id="KW-1185">Reference proteome</keyword>
<dbReference type="PANTHER" id="PTHR10622">
    <property type="entry name" value="HET DOMAIN-CONTAINING PROTEIN"/>
    <property type="match status" value="1"/>
</dbReference>